<dbReference type="PATRIC" id="fig|1300344.3.peg.3246"/>
<evidence type="ECO:0000256" key="1">
    <source>
        <dbReference type="ARBA" id="ARBA00022679"/>
    </source>
</evidence>
<feature type="domain" description="Protein kinase" evidence="5">
    <location>
        <begin position="9"/>
        <end position="254"/>
    </location>
</feature>
<evidence type="ECO:0000259" key="5">
    <source>
        <dbReference type="PROSITE" id="PS50011"/>
    </source>
</evidence>
<dbReference type="OrthoDB" id="9762169at2"/>
<organism evidence="6 7">
    <name type="scientific">Isoptericola dokdonensis DS-3</name>
    <dbReference type="NCBI Taxonomy" id="1300344"/>
    <lineage>
        <taxon>Bacteria</taxon>
        <taxon>Bacillati</taxon>
        <taxon>Actinomycetota</taxon>
        <taxon>Actinomycetes</taxon>
        <taxon>Micrococcales</taxon>
        <taxon>Promicromonosporaceae</taxon>
        <taxon>Isoptericola</taxon>
    </lineage>
</organism>
<keyword evidence="4" id="KW-0067">ATP-binding</keyword>
<dbReference type="KEGG" id="ido:I598_3227"/>
<dbReference type="PROSITE" id="PS50011">
    <property type="entry name" value="PROTEIN_KINASE_DOM"/>
    <property type="match status" value="1"/>
</dbReference>
<keyword evidence="2" id="KW-0547">Nucleotide-binding</keyword>
<evidence type="ECO:0000256" key="4">
    <source>
        <dbReference type="ARBA" id="ARBA00022840"/>
    </source>
</evidence>
<dbReference type="Pfam" id="PF00069">
    <property type="entry name" value="Pkinase"/>
    <property type="match status" value="1"/>
</dbReference>
<accession>A0A161IGL7</accession>
<dbReference type="EMBL" id="CP014209">
    <property type="protein sequence ID" value="ANC32737.1"/>
    <property type="molecule type" value="Genomic_DNA"/>
</dbReference>
<dbReference type="EC" id="2.7.11.1" evidence="6"/>
<evidence type="ECO:0000313" key="7">
    <source>
        <dbReference type="Proteomes" id="UP000076794"/>
    </source>
</evidence>
<dbReference type="STRING" id="1300344.I598_3227"/>
<dbReference type="InterPro" id="IPR000719">
    <property type="entry name" value="Prot_kinase_dom"/>
</dbReference>
<gene>
    <name evidence="6" type="primary">prkC</name>
    <name evidence="6" type="ORF">I598_3227</name>
</gene>
<dbReference type="AlphaFoldDB" id="A0A161IGL7"/>
<evidence type="ECO:0000313" key="6">
    <source>
        <dbReference type="EMBL" id="ANC32737.1"/>
    </source>
</evidence>
<keyword evidence="1 6" id="KW-0808">Transferase</keyword>
<name>A0A161IGL7_9MICO</name>
<dbReference type="GO" id="GO:0005524">
    <property type="term" value="F:ATP binding"/>
    <property type="evidence" value="ECO:0007669"/>
    <property type="project" value="UniProtKB-KW"/>
</dbReference>
<dbReference type="PANTHER" id="PTHR43289">
    <property type="entry name" value="MITOGEN-ACTIVATED PROTEIN KINASE KINASE KINASE 20-RELATED"/>
    <property type="match status" value="1"/>
</dbReference>
<evidence type="ECO:0000256" key="2">
    <source>
        <dbReference type="ARBA" id="ARBA00022741"/>
    </source>
</evidence>
<keyword evidence="3 6" id="KW-0418">Kinase</keyword>
<dbReference type="Proteomes" id="UP000076794">
    <property type="component" value="Chromosome"/>
</dbReference>
<keyword evidence="7" id="KW-1185">Reference proteome</keyword>
<evidence type="ECO:0000256" key="3">
    <source>
        <dbReference type="ARBA" id="ARBA00022777"/>
    </source>
</evidence>
<dbReference type="Gene3D" id="3.30.200.20">
    <property type="entry name" value="Phosphorylase Kinase, domain 1"/>
    <property type="match status" value="1"/>
</dbReference>
<sequence length="260" mass="28437">MSGPAVPGYRLRRLVHRGHSFEVYDAWSDERACPVVVKRARPGAAAEAGRRLLREGRLLLSMSHPHVVRAYEVPRTERPTVVLETLPGETLDHLFAEHGPLGVRDVAEMGRQLASALVYLHGRGVVHGDLKPANAIGSQGMARLIDLSLAGRPRRWRSSRGTPGYVSPEQARRDVVTSATDVWGLGLLLLEAAAGDDPYPVDDERYREGWGPVAAPEPLRRRRRVPAALGDLVTAMTSMDPAGRPAMVDVHRELGRLADA</sequence>
<proteinExistence type="predicted"/>
<dbReference type="SMART" id="SM00220">
    <property type="entry name" value="S_TKc"/>
    <property type="match status" value="1"/>
</dbReference>
<dbReference type="RefSeq" id="WP_068204108.1">
    <property type="nucleotide sequence ID" value="NZ_CP014209.1"/>
</dbReference>
<reference evidence="6 7" key="1">
    <citation type="submission" date="2016-01" db="EMBL/GenBank/DDBJ databases">
        <title>Complete genome sequence of a soil Actinobacterium, Isoptericola dokdonensis DS-3.</title>
        <authorList>
            <person name="Kwon S.-K."/>
            <person name="Kim J.F."/>
        </authorList>
    </citation>
    <scope>NUCLEOTIDE SEQUENCE [LARGE SCALE GENOMIC DNA]</scope>
    <source>
        <strain evidence="6 7">DS-3</strain>
    </source>
</reference>
<dbReference type="GO" id="GO:0004674">
    <property type="term" value="F:protein serine/threonine kinase activity"/>
    <property type="evidence" value="ECO:0007669"/>
    <property type="project" value="UniProtKB-EC"/>
</dbReference>
<dbReference type="InterPro" id="IPR011009">
    <property type="entry name" value="Kinase-like_dom_sf"/>
</dbReference>
<dbReference type="Gene3D" id="1.10.510.10">
    <property type="entry name" value="Transferase(Phosphotransferase) domain 1"/>
    <property type="match status" value="1"/>
</dbReference>
<dbReference type="PANTHER" id="PTHR43289:SF34">
    <property type="entry name" value="SERINE_THREONINE-PROTEIN KINASE YBDM-RELATED"/>
    <property type="match status" value="1"/>
</dbReference>
<protein>
    <submittedName>
        <fullName evidence="6">Serine/threonine-protein kinase PrkC</fullName>
        <ecNumber evidence="6">2.7.11.1</ecNumber>
    </submittedName>
</protein>
<dbReference type="SUPFAM" id="SSF56112">
    <property type="entry name" value="Protein kinase-like (PK-like)"/>
    <property type="match status" value="1"/>
</dbReference>